<dbReference type="AlphaFoldDB" id="A0AAD9FTE8"/>
<dbReference type="InterPro" id="IPR058533">
    <property type="entry name" value="Cation_efflux_TM"/>
</dbReference>
<feature type="region of interest" description="Disordered" evidence="6">
    <location>
        <begin position="135"/>
        <end position="199"/>
    </location>
</feature>
<feature type="compositionally biased region" description="Polar residues" evidence="6">
    <location>
        <begin position="512"/>
        <end position="532"/>
    </location>
</feature>
<dbReference type="GO" id="GO:0098771">
    <property type="term" value="P:inorganic ion homeostasis"/>
    <property type="evidence" value="ECO:0007669"/>
    <property type="project" value="UniProtKB-ARBA"/>
</dbReference>
<dbReference type="InterPro" id="IPR050291">
    <property type="entry name" value="CDF_Transporter"/>
</dbReference>
<dbReference type="GO" id="GO:0016020">
    <property type="term" value="C:membrane"/>
    <property type="evidence" value="ECO:0007669"/>
    <property type="project" value="UniProtKB-SubCell"/>
</dbReference>
<organism evidence="9 10">
    <name type="scientific">Papiliotrema laurentii</name>
    <name type="common">Cryptococcus laurentii</name>
    <dbReference type="NCBI Taxonomy" id="5418"/>
    <lineage>
        <taxon>Eukaryota</taxon>
        <taxon>Fungi</taxon>
        <taxon>Dikarya</taxon>
        <taxon>Basidiomycota</taxon>
        <taxon>Agaricomycotina</taxon>
        <taxon>Tremellomycetes</taxon>
        <taxon>Tremellales</taxon>
        <taxon>Rhynchogastremaceae</taxon>
        <taxon>Papiliotrema</taxon>
    </lineage>
</organism>
<keyword evidence="5 7" id="KW-0472">Membrane</keyword>
<dbReference type="SUPFAM" id="SSF161111">
    <property type="entry name" value="Cation efflux protein transmembrane domain-like"/>
    <property type="match status" value="1"/>
</dbReference>
<dbReference type="SUPFAM" id="SSF160240">
    <property type="entry name" value="Cation efflux protein cytoplasmic domain-like"/>
    <property type="match status" value="1"/>
</dbReference>
<dbReference type="Pfam" id="PF01545">
    <property type="entry name" value="Cation_efflux"/>
    <property type="match status" value="1"/>
</dbReference>
<feature type="domain" description="Cation efflux protein transmembrane" evidence="8">
    <location>
        <begin position="214"/>
        <end position="404"/>
    </location>
</feature>
<dbReference type="InterPro" id="IPR036837">
    <property type="entry name" value="Cation_efflux_CTD_sf"/>
</dbReference>
<dbReference type="Gene3D" id="3.30.70.1350">
    <property type="entry name" value="Cation efflux protein, cytoplasmic domain"/>
    <property type="match status" value="1"/>
</dbReference>
<reference evidence="9" key="1">
    <citation type="submission" date="2023-02" db="EMBL/GenBank/DDBJ databases">
        <title>Identification and recombinant expression of a fungal hydrolase from Papiliotrema laurentii that hydrolyzes apple cutin and clears colloidal polyester polyurethane.</title>
        <authorList>
            <consortium name="DOE Joint Genome Institute"/>
            <person name="Roman V.A."/>
            <person name="Bojanowski C."/>
            <person name="Crable B.R."/>
            <person name="Wagner D.N."/>
            <person name="Hung C.S."/>
            <person name="Nadeau L.J."/>
            <person name="Schratz L."/>
            <person name="Haridas S."/>
            <person name="Pangilinan J."/>
            <person name="Lipzen A."/>
            <person name="Na H."/>
            <person name="Yan M."/>
            <person name="Ng V."/>
            <person name="Grigoriev I.V."/>
            <person name="Spatafora J.W."/>
            <person name="Barlow D."/>
            <person name="Biffinger J."/>
            <person name="Kelley-Loughnane N."/>
            <person name="Varaljay V.A."/>
            <person name="Crookes-Goodson W.J."/>
        </authorList>
    </citation>
    <scope>NUCLEOTIDE SEQUENCE</scope>
    <source>
        <strain evidence="9">5307AH</strain>
    </source>
</reference>
<protein>
    <submittedName>
        <fullName evidence="9">Cation efflux family-domain-containing protein</fullName>
    </submittedName>
</protein>
<dbReference type="GO" id="GO:0030003">
    <property type="term" value="P:intracellular monoatomic cation homeostasis"/>
    <property type="evidence" value="ECO:0007669"/>
    <property type="project" value="UniProtKB-ARBA"/>
</dbReference>
<dbReference type="PANTHER" id="PTHR43840:SF4">
    <property type="entry name" value="CDF DIVALENT METAL CATION TRANSPORTER (EUROFUNG)"/>
    <property type="match status" value="1"/>
</dbReference>
<feature type="region of interest" description="Disordered" evidence="6">
    <location>
        <begin position="489"/>
        <end position="569"/>
    </location>
</feature>
<keyword evidence="10" id="KW-1185">Reference proteome</keyword>
<evidence type="ECO:0000256" key="1">
    <source>
        <dbReference type="ARBA" id="ARBA00004141"/>
    </source>
</evidence>
<evidence type="ECO:0000313" key="10">
    <source>
        <dbReference type="Proteomes" id="UP001182556"/>
    </source>
</evidence>
<feature type="compositionally biased region" description="Basic and acidic residues" evidence="6">
    <location>
        <begin position="135"/>
        <end position="151"/>
    </location>
</feature>
<dbReference type="FunFam" id="3.30.70.1350:FF:000011">
    <property type="entry name" value="Unplaced genomic scaffold supercont1.174, whole genome shotgun sequence"/>
    <property type="match status" value="1"/>
</dbReference>
<gene>
    <name evidence="9" type="ORF">DB88DRAFT_484943</name>
</gene>
<sequence>MTTPPPRISHSRTISSPSRRMSLSPMLSTTTLGLSEAPEFGRRTSLGCLEPRFSRRGLTLEELEEYGLVHGTEQSTLFEGIPITEEEIGKLPKKLRPYYNHLALIYEHYQEVEALLSGEMPTRIAKSFEASKARLRGRQEDVDHLPRRDRSISPGLTMRDTTVTRGKSRDNGDAHVDLNEDQGDEEAGEDTGLLGTSSKEEKRERIARIALNVNTIVNVLLVAAKAVAVLYSSSISLTASLVDSALDLLSTFIILGTSWAIGVKTDQHLYPAGKRRFEPLGVLIFSVAMIASFVQVFIESFERAIGRQGEPAVELSWLGLGTMLATIGIKAVLWIWCSRIPSSGVQALAQDAENDVWLNIMSLSFPWLGTRLGWGLLDPIGGMVLSTYIMIEWVKTLLQNFANLSGRAASRDQITRVLYLVSRFSPVLEIGDVECYHIGDELIVEVDVILPQSSTLHFAHDVGETIQCVLESLDGVLRAYVHCDYSSRNPQQHTARLPGTAPSKIPPRMASYGSNGQTSSTNGDSKLSSGSATPRPRVMETDADGLVTKPAAVTSIPGVPMATSPESGA</sequence>
<evidence type="ECO:0000256" key="5">
    <source>
        <dbReference type="ARBA" id="ARBA00023136"/>
    </source>
</evidence>
<name>A0AAD9FTE8_PAPLA</name>
<accession>A0AAD9FTE8</accession>
<comment type="subcellular location">
    <subcellularLocation>
        <location evidence="1">Membrane</location>
        <topology evidence="1">Multi-pass membrane protein</topology>
    </subcellularLocation>
</comment>
<evidence type="ECO:0000256" key="3">
    <source>
        <dbReference type="ARBA" id="ARBA00022692"/>
    </source>
</evidence>
<evidence type="ECO:0000313" key="9">
    <source>
        <dbReference type="EMBL" id="KAK1925737.1"/>
    </source>
</evidence>
<dbReference type="GO" id="GO:0008324">
    <property type="term" value="F:monoatomic cation transmembrane transporter activity"/>
    <property type="evidence" value="ECO:0007669"/>
    <property type="project" value="InterPro"/>
</dbReference>
<keyword evidence="3 7" id="KW-0812">Transmembrane</keyword>
<dbReference type="Proteomes" id="UP001182556">
    <property type="component" value="Unassembled WGS sequence"/>
</dbReference>
<proteinExistence type="predicted"/>
<feature type="transmembrane region" description="Helical" evidence="7">
    <location>
        <begin position="209"/>
        <end position="231"/>
    </location>
</feature>
<feature type="compositionally biased region" description="Basic and acidic residues" evidence="6">
    <location>
        <begin position="167"/>
        <end position="178"/>
    </location>
</feature>
<feature type="region of interest" description="Disordered" evidence="6">
    <location>
        <begin position="1"/>
        <end position="23"/>
    </location>
</feature>
<evidence type="ECO:0000256" key="7">
    <source>
        <dbReference type="SAM" id="Phobius"/>
    </source>
</evidence>
<evidence type="ECO:0000256" key="4">
    <source>
        <dbReference type="ARBA" id="ARBA00022989"/>
    </source>
</evidence>
<evidence type="ECO:0000259" key="8">
    <source>
        <dbReference type="Pfam" id="PF01545"/>
    </source>
</evidence>
<feature type="transmembrane region" description="Helical" evidence="7">
    <location>
        <begin position="318"/>
        <end position="337"/>
    </location>
</feature>
<feature type="transmembrane region" description="Helical" evidence="7">
    <location>
        <begin position="237"/>
        <end position="259"/>
    </location>
</feature>
<dbReference type="FunFam" id="1.20.1510.10:FF:000005">
    <property type="entry name" value="Putative Cation diffusion facilitator 1"/>
    <property type="match status" value="1"/>
</dbReference>
<evidence type="ECO:0000256" key="6">
    <source>
        <dbReference type="SAM" id="MobiDB-lite"/>
    </source>
</evidence>
<dbReference type="InterPro" id="IPR027469">
    <property type="entry name" value="Cation_efflux_TMD_sf"/>
</dbReference>
<keyword evidence="4 7" id="KW-1133">Transmembrane helix</keyword>
<feature type="compositionally biased region" description="Acidic residues" evidence="6">
    <location>
        <begin position="179"/>
        <end position="189"/>
    </location>
</feature>
<dbReference type="EMBL" id="JAODAN010000003">
    <property type="protein sequence ID" value="KAK1925737.1"/>
    <property type="molecule type" value="Genomic_DNA"/>
</dbReference>
<evidence type="ECO:0000256" key="2">
    <source>
        <dbReference type="ARBA" id="ARBA00022448"/>
    </source>
</evidence>
<dbReference type="Gene3D" id="1.20.1510.10">
    <property type="entry name" value="Cation efflux protein transmembrane domain"/>
    <property type="match status" value="1"/>
</dbReference>
<feature type="transmembrane region" description="Helical" evidence="7">
    <location>
        <begin position="280"/>
        <end position="298"/>
    </location>
</feature>
<dbReference type="PANTHER" id="PTHR43840">
    <property type="entry name" value="MITOCHONDRIAL METAL TRANSPORTER 1-RELATED"/>
    <property type="match status" value="1"/>
</dbReference>
<comment type="caution">
    <text evidence="9">The sequence shown here is derived from an EMBL/GenBank/DDBJ whole genome shotgun (WGS) entry which is preliminary data.</text>
</comment>
<keyword evidence="2" id="KW-0813">Transport</keyword>